<comment type="subcellular location">
    <subcellularLocation>
        <location evidence="1">Membrane</location>
        <topology evidence="1">Multi-pass membrane protein</topology>
    </subcellularLocation>
</comment>
<feature type="transmembrane region" description="Helical" evidence="4">
    <location>
        <begin position="208"/>
        <end position="226"/>
    </location>
</feature>
<evidence type="ECO:0000256" key="1">
    <source>
        <dbReference type="ARBA" id="ARBA00004141"/>
    </source>
</evidence>
<reference evidence="6" key="1">
    <citation type="journal article" date="2020" name="Fungal Divers.">
        <title>Resolving the Mortierellaceae phylogeny through synthesis of multi-gene phylogenetics and phylogenomics.</title>
        <authorList>
            <person name="Vandepol N."/>
            <person name="Liber J."/>
            <person name="Desiro A."/>
            <person name="Na H."/>
            <person name="Kennedy M."/>
            <person name="Barry K."/>
            <person name="Grigoriev I.V."/>
            <person name="Miller A.N."/>
            <person name="O'Donnell K."/>
            <person name="Stajich J.E."/>
            <person name="Bonito G."/>
        </authorList>
    </citation>
    <scope>NUCLEOTIDE SEQUENCE</scope>
    <source>
        <strain evidence="6">MES-2147</strain>
    </source>
</reference>
<dbReference type="InterPro" id="IPR036259">
    <property type="entry name" value="MFS_trans_sf"/>
</dbReference>
<dbReference type="GO" id="GO:0022857">
    <property type="term" value="F:transmembrane transporter activity"/>
    <property type="evidence" value="ECO:0007669"/>
    <property type="project" value="InterPro"/>
</dbReference>
<dbReference type="OrthoDB" id="2213137at2759"/>
<proteinExistence type="inferred from homology"/>
<dbReference type="EMBL" id="JAAAHW010000659">
    <property type="protein sequence ID" value="KAG0000151.1"/>
    <property type="molecule type" value="Genomic_DNA"/>
</dbReference>
<feature type="transmembrane region" description="Helical" evidence="4">
    <location>
        <begin position="119"/>
        <end position="140"/>
    </location>
</feature>
<protein>
    <recommendedName>
        <fullName evidence="5">Major facilitator superfamily (MFS) profile domain-containing protein</fullName>
    </recommendedName>
</protein>
<dbReference type="SUPFAM" id="SSF103473">
    <property type="entry name" value="MFS general substrate transporter"/>
    <property type="match status" value="1"/>
</dbReference>
<feature type="transmembrane region" description="Helical" evidence="4">
    <location>
        <begin position="392"/>
        <end position="411"/>
    </location>
</feature>
<feature type="transmembrane region" description="Helical" evidence="4">
    <location>
        <begin position="362"/>
        <end position="380"/>
    </location>
</feature>
<dbReference type="PROSITE" id="PS50850">
    <property type="entry name" value="MFS"/>
    <property type="match status" value="1"/>
</dbReference>
<feature type="compositionally biased region" description="Pro residues" evidence="3">
    <location>
        <begin position="57"/>
        <end position="67"/>
    </location>
</feature>
<accession>A0A9P6MGU3</accession>
<organism evidence="6 7">
    <name type="scientific">Modicella reniformis</name>
    <dbReference type="NCBI Taxonomy" id="1440133"/>
    <lineage>
        <taxon>Eukaryota</taxon>
        <taxon>Fungi</taxon>
        <taxon>Fungi incertae sedis</taxon>
        <taxon>Mucoromycota</taxon>
        <taxon>Mortierellomycotina</taxon>
        <taxon>Mortierellomycetes</taxon>
        <taxon>Mortierellales</taxon>
        <taxon>Mortierellaceae</taxon>
        <taxon>Modicella</taxon>
    </lineage>
</organism>
<feature type="transmembrane region" description="Helical" evidence="4">
    <location>
        <begin position="176"/>
        <end position="196"/>
    </location>
</feature>
<dbReference type="PANTHER" id="PTHR11360">
    <property type="entry name" value="MONOCARBOXYLATE TRANSPORTER"/>
    <property type="match status" value="1"/>
</dbReference>
<feature type="domain" description="Major facilitator superfamily (MFS) profile" evidence="5">
    <location>
        <begin position="85"/>
        <end position="454"/>
    </location>
</feature>
<keyword evidence="4" id="KW-0812">Transmembrane</keyword>
<gene>
    <name evidence="6" type="ORF">BGZ65_004605</name>
</gene>
<dbReference type="Proteomes" id="UP000749646">
    <property type="component" value="Unassembled WGS sequence"/>
</dbReference>
<evidence type="ECO:0000313" key="7">
    <source>
        <dbReference type="Proteomes" id="UP000749646"/>
    </source>
</evidence>
<feature type="transmembrane region" description="Helical" evidence="4">
    <location>
        <begin position="327"/>
        <end position="347"/>
    </location>
</feature>
<sequence length="454" mass="48209">MAGLAPTDPCSTSDPTTSAPAAAIYSSPAIELIGLDEERPKVSSESAPVPSESPESPTSPTPSPSSPEPFLTTLCEGGLKGWLAVLGSFLIHSLIFAPTEFVFGVFVLHYQQVFQGSPASAIAFVGTTGSAITYIAGFVSGIVGDHFGYRQTAFAGSVLMSVSLVLASFSKQLWHLYLTQGVLFGFGASLAYYPAIAVPSQYFVKHRGLAIGIAVSGTGLGGFALAPLTNALIDMVDIFWTLRILAIVIFVVCGGASMLIAEKVDPVKLSIHLEEEQARQDQERTITGDLEKTFVPSGANDIKSIDKVATKKPSFFQALYVFKNPQFLSLTIAEFTASIGYLIPLYYMQTYAVHIGLTVDEGALILGLSNASSFVGRILLGIIADRISNTKTLLFCSWGCVISIMVFWTLAKSFATLALMGMTFCLFIGAYVSLVPVAVAESFGTDTMASMIGL</sequence>
<dbReference type="GO" id="GO:0016020">
    <property type="term" value="C:membrane"/>
    <property type="evidence" value="ECO:0007669"/>
    <property type="project" value="UniProtKB-SubCell"/>
</dbReference>
<comment type="similarity">
    <text evidence="2">Belongs to the major facilitator superfamily. Monocarboxylate porter (TC 2.A.1.13) family.</text>
</comment>
<comment type="caution">
    <text evidence="6">The sequence shown here is derived from an EMBL/GenBank/DDBJ whole genome shotgun (WGS) entry which is preliminary data.</text>
</comment>
<dbReference type="InterPro" id="IPR020846">
    <property type="entry name" value="MFS_dom"/>
</dbReference>
<dbReference type="PANTHER" id="PTHR11360:SF284">
    <property type="entry name" value="EG:103B4.3 PROTEIN-RELATED"/>
    <property type="match status" value="1"/>
</dbReference>
<feature type="compositionally biased region" description="Low complexity" evidence="3">
    <location>
        <begin position="43"/>
        <end position="56"/>
    </location>
</feature>
<dbReference type="Pfam" id="PF07690">
    <property type="entry name" value="MFS_1"/>
    <property type="match status" value="1"/>
</dbReference>
<feature type="transmembrane region" description="Helical" evidence="4">
    <location>
        <begin position="417"/>
        <end position="440"/>
    </location>
</feature>
<feature type="region of interest" description="Disordered" evidence="3">
    <location>
        <begin position="1"/>
        <end position="23"/>
    </location>
</feature>
<feature type="transmembrane region" description="Helical" evidence="4">
    <location>
        <begin position="152"/>
        <end position="170"/>
    </location>
</feature>
<dbReference type="AlphaFoldDB" id="A0A9P6MGU3"/>
<keyword evidence="4" id="KW-0472">Membrane</keyword>
<feature type="region of interest" description="Disordered" evidence="3">
    <location>
        <begin position="36"/>
        <end position="70"/>
    </location>
</feature>
<evidence type="ECO:0000256" key="3">
    <source>
        <dbReference type="SAM" id="MobiDB-lite"/>
    </source>
</evidence>
<evidence type="ECO:0000313" key="6">
    <source>
        <dbReference type="EMBL" id="KAG0000151.1"/>
    </source>
</evidence>
<feature type="non-terminal residue" evidence="6">
    <location>
        <position position="1"/>
    </location>
</feature>
<dbReference type="Gene3D" id="1.20.1250.20">
    <property type="entry name" value="MFS general substrate transporter like domains"/>
    <property type="match status" value="1"/>
</dbReference>
<dbReference type="InterPro" id="IPR011701">
    <property type="entry name" value="MFS"/>
</dbReference>
<feature type="transmembrane region" description="Helical" evidence="4">
    <location>
        <begin position="82"/>
        <end position="107"/>
    </location>
</feature>
<evidence type="ECO:0000256" key="2">
    <source>
        <dbReference type="ARBA" id="ARBA00006727"/>
    </source>
</evidence>
<evidence type="ECO:0000259" key="5">
    <source>
        <dbReference type="PROSITE" id="PS50850"/>
    </source>
</evidence>
<feature type="transmembrane region" description="Helical" evidence="4">
    <location>
        <begin position="238"/>
        <end position="261"/>
    </location>
</feature>
<dbReference type="InterPro" id="IPR050327">
    <property type="entry name" value="Proton-linked_MCT"/>
</dbReference>
<name>A0A9P6MGU3_9FUNG</name>
<keyword evidence="4" id="KW-1133">Transmembrane helix</keyword>
<keyword evidence="7" id="KW-1185">Reference proteome</keyword>
<evidence type="ECO:0000256" key="4">
    <source>
        <dbReference type="SAM" id="Phobius"/>
    </source>
</evidence>